<organism evidence="3 4">
    <name type="scientific">Tetraparma gracilis</name>
    <dbReference type="NCBI Taxonomy" id="2962635"/>
    <lineage>
        <taxon>Eukaryota</taxon>
        <taxon>Sar</taxon>
        <taxon>Stramenopiles</taxon>
        <taxon>Ochrophyta</taxon>
        <taxon>Bolidophyceae</taxon>
        <taxon>Parmales</taxon>
        <taxon>Triparmaceae</taxon>
        <taxon>Tetraparma</taxon>
    </lineage>
</organism>
<feature type="compositionally biased region" description="Basic residues" evidence="2">
    <location>
        <begin position="20"/>
        <end position="31"/>
    </location>
</feature>
<reference evidence="3 4" key="1">
    <citation type="journal article" date="2023" name="Commun. Biol.">
        <title>Genome analysis of Parmales, the sister group of diatoms, reveals the evolutionary specialization of diatoms from phago-mixotrophs to photoautotrophs.</title>
        <authorList>
            <person name="Ban H."/>
            <person name="Sato S."/>
            <person name="Yoshikawa S."/>
            <person name="Yamada K."/>
            <person name="Nakamura Y."/>
            <person name="Ichinomiya M."/>
            <person name="Sato N."/>
            <person name="Blanc-Mathieu R."/>
            <person name="Endo H."/>
            <person name="Kuwata A."/>
            <person name="Ogata H."/>
        </authorList>
    </citation>
    <scope>NUCLEOTIDE SEQUENCE [LARGE SCALE GENOMIC DNA]</scope>
</reference>
<protein>
    <submittedName>
        <fullName evidence="3">Uncharacterized protein</fullName>
    </submittedName>
</protein>
<evidence type="ECO:0000313" key="4">
    <source>
        <dbReference type="Proteomes" id="UP001165060"/>
    </source>
</evidence>
<feature type="compositionally biased region" description="Pro residues" evidence="2">
    <location>
        <begin position="1"/>
        <end position="11"/>
    </location>
</feature>
<gene>
    <name evidence="3" type="ORF">TeGR_g7854</name>
</gene>
<dbReference type="Proteomes" id="UP001165060">
    <property type="component" value="Unassembled WGS sequence"/>
</dbReference>
<feature type="region of interest" description="Disordered" evidence="2">
    <location>
        <begin position="1"/>
        <end position="45"/>
    </location>
</feature>
<comment type="caution">
    <text evidence="3">The sequence shown here is derived from an EMBL/GenBank/DDBJ whole genome shotgun (WGS) entry which is preliminary data.</text>
</comment>
<name>A0ABQ6MIZ7_9STRA</name>
<accession>A0ABQ6MIZ7</accession>
<sequence>MSPASPGPVTPGPSGQRPTHGLKIRARKSTKRSANPNQPGAENKQAVREFLSLLPPSDYERAVAFMGVTTTSDIRVHLNTVMKRASAPLRVLLLDFMSALDVPTCEKLLTQLAPLSEEQAERLFRLQWEIDWDRFLELVVLPQEKLTTFLGVIYDMSKEDRALVFKTSFECNMDFDMFLNLLTTQSDTPKCPICTTRRKIKKEISRINGLVDAAAAAKFDRPTSIYDDELVEKRDWATRVLSDFYSFDMDTSKDPPQPIIYYSDASGQAIASRKHAVDTKVICPDCKKEVYEFALRTGNDQELWHTLWQERLDLHVAQRKLDVDKSLWWMKEKRDIEYVETVHAIIKANKNTKKRKREAKKRKELQKKMEKEAEAVRLKNLIRKNMIQSALTSDDKWIHQELDSQGKSLNTRNLSASLEFETSYGRHEHAQTARKNDRSTTRMEFHKESKIPLTKEASSAAFGTQPIVVPDETKELLQWQFELQETKEKLDWRRDEQERQRKAAERANFEANLGVWLDGAQEVKDKIEAKYDRQLWLRNQKIEKRNEEKRVNKLLREEMRKQAEDRLLEEEKEELARKHGLALESQREGRERHEMSLNEEEQRGIDRFWGIPTAKEKARRLEEFRRKQLEIRIRDQRAMMVAVGGEISTSKAVAKAAPAILGVEEFRIRTLNISGKELCEDPMGNRRRPVGQRECAM</sequence>
<proteinExistence type="predicted"/>
<feature type="coiled-coil region" evidence="1">
    <location>
        <begin position="348"/>
        <end position="375"/>
    </location>
</feature>
<evidence type="ECO:0000256" key="1">
    <source>
        <dbReference type="SAM" id="Coils"/>
    </source>
</evidence>
<keyword evidence="4" id="KW-1185">Reference proteome</keyword>
<feature type="coiled-coil region" evidence="1">
    <location>
        <begin position="537"/>
        <end position="603"/>
    </location>
</feature>
<keyword evidence="1" id="KW-0175">Coiled coil</keyword>
<evidence type="ECO:0000313" key="3">
    <source>
        <dbReference type="EMBL" id="GMI26766.1"/>
    </source>
</evidence>
<evidence type="ECO:0000256" key="2">
    <source>
        <dbReference type="SAM" id="MobiDB-lite"/>
    </source>
</evidence>
<dbReference type="EMBL" id="BRYB01002865">
    <property type="protein sequence ID" value="GMI26766.1"/>
    <property type="molecule type" value="Genomic_DNA"/>
</dbReference>